<proteinExistence type="inferred from homology"/>
<evidence type="ECO:0000256" key="2">
    <source>
        <dbReference type="ARBA" id="ARBA00008387"/>
    </source>
</evidence>
<evidence type="ECO:0000256" key="1">
    <source>
        <dbReference type="ARBA" id="ARBA00004561"/>
    </source>
</evidence>
<keyword evidence="4" id="KW-0479">Metal-binding</keyword>
<gene>
    <name evidence="8" type="ORF">D3878_09100</name>
</gene>
<dbReference type="GO" id="GO:0046872">
    <property type="term" value="F:metal ion binding"/>
    <property type="evidence" value="ECO:0007669"/>
    <property type="project" value="UniProtKB-KW"/>
</dbReference>
<evidence type="ECO:0000313" key="8">
    <source>
        <dbReference type="EMBL" id="RJG01726.1"/>
    </source>
</evidence>
<evidence type="ECO:0000313" key="9">
    <source>
        <dbReference type="Proteomes" id="UP000266327"/>
    </source>
</evidence>
<keyword evidence="9" id="KW-1185">Reference proteome</keyword>
<dbReference type="SUPFAM" id="SSF50998">
    <property type="entry name" value="Quinoprotein alcohol dehydrogenase-like"/>
    <property type="match status" value="1"/>
</dbReference>
<feature type="domain" description="PilY1 beta-propeller" evidence="7">
    <location>
        <begin position="391"/>
        <end position="502"/>
    </location>
</feature>
<dbReference type="InterPro" id="IPR008707">
    <property type="entry name" value="B-propeller_PilY1"/>
</dbReference>
<protein>
    <submittedName>
        <fullName evidence="8">Pilus assembly protein PilY</fullName>
    </submittedName>
</protein>
<keyword evidence="6" id="KW-0281">Fimbrium</keyword>
<comment type="caution">
    <text evidence="8">The sequence shown here is derived from an EMBL/GenBank/DDBJ whole genome shotgun (WGS) entry which is preliminary data.</text>
</comment>
<dbReference type="Proteomes" id="UP000266327">
    <property type="component" value="Unassembled WGS sequence"/>
</dbReference>
<evidence type="ECO:0000259" key="7">
    <source>
        <dbReference type="Pfam" id="PF05567"/>
    </source>
</evidence>
<keyword evidence="3" id="KW-1029">Fimbrium biogenesis</keyword>
<dbReference type="Pfam" id="PF05567">
    <property type="entry name" value="T4P_PilY1"/>
    <property type="match status" value="2"/>
</dbReference>
<dbReference type="GO" id="GO:0009289">
    <property type="term" value="C:pilus"/>
    <property type="evidence" value="ECO:0007669"/>
    <property type="project" value="UniProtKB-SubCell"/>
</dbReference>
<dbReference type="Gene3D" id="2.130.10.10">
    <property type="entry name" value="YVTN repeat-like/Quinoprotein amine dehydrogenase"/>
    <property type="match status" value="1"/>
</dbReference>
<dbReference type="InterPro" id="IPR011047">
    <property type="entry name" value="Quinoprotein_ADH-like_sf"/>
</dbReference>
<dbReference type="InterPro" id="IPR015943">
    <property type="entry name" value="WD40/YVTN_repeat-like_dom_sf"/>
</dbReference>
<reference evidence="9" key="1">
    <citation type="submission" date="2018-09" db="EMBL/GenBank/DDBJ databases">
        <authorList>
            <person name="Zhu H."/>
        </authorList>
    </citation>
    <scope>NUCLEOTIDE SEQUENCE [LARGE SCALE GENOMIC DNA]</scope>
    <source>
        <strain evidence="9">K1S02-23</strain>
    </source>
</reference>
<organism evidence="8 9">
    <name type="scientific">Noviherbaspirillum sedimenti</name>
    <dbReference type="NCBI Taxonomy" id="2320865"/>
    <lineage>
        <taxon>Bacteria</taxon>
        <taxon>Pseudomonadati</taxon>
        <taxon>Pseudomonadota</taxon>
        <taxon>Betaproteobacteria</taxon>
        <taxon>Burkholderiales</taxon>
        <taxon>Oxalobacteraceae</taxon>
        <taxon>Noviherbaspirillum</taxon>
    </lineage>
</organism>
<dbReference type="EMBL" id="QYUQ01000002">
    <property type="protein sequence ID" value="RJG01726.1"/>
    <property type="molecule type" value="Genomic_DNA"/>
</dbReference>
<comment type="subcellular location">
    <subcellularLocation>
        <location evidence="1">Fimbrium</location>
    </subcellularLocation>
</comment>
<evidence type="ECO:0000256" key="3">
    <source>
        <dbReference type="ARBA" id="ARBA00022558"/>
    </source>
</evidence>
<evidence type="ECO:0000256" key="6">
    <source>
        <dbReference type="ARBA" id="ARBA00023263"/>
    </source>
</evidence>
<dbReference type="AlphaFoldDB" id="A0A3A3GHI8"/>
<name>A0A3A3GHI8_9BURK</name>
<evidence type="ECO:0000256" key="4">
    <source>
        <dbReference type="ARBA" id="ARBA00022723"/>
    </source>
</evidence>
<sequence length="693" mass="73505">MQPAWGGVPPVQIAQSPLLQGAAGMSVMAVGSTGLESSGTFLYQAGFDAVWWSGKLRKHAIDVASDGSLQLASVPEWDAADILSGLKSVPALPLPGNRKIYTSNPGIASGMVEFKWDKLADSQRAALDASPLDGASDGLGAQRVDFLRGGRSAELGQPQGIFRLRDGVLGDIVNSNVVHVGAPAHDGAGAEYLQFYAARKNRARAVYVGANDGMLHAFDAKDGVELFAYVPQCLIRNLNQLSRPDYVHRPYVDGAIAVAEARVLGKWKTVLAAGMGGGAQGVFALDVSDPADFNGGAGVLWEFTDHDDADMGNVFNVPVIARFRSKLPPGLPEYRHFVMVASGLNNYRDDGYANPLAPAVLFLLSLDKGPDEPWQPGVNYFKFKKPILDAALPNGLSPPAMVIGEDGAVRYAYAGDLQGNLWRFDFSGGLPWKKENQGTAPLFVALDDQQRRQPITTQPRVVFAPGGGYVVLFGTGKFLEQVDIDPAGFASQSFYGIYDAVQASYAVAGRSQLAPRTLFKAGNVLEFAGQEFSYGAAAGGKRGWYFDFLASEKTGERSVSNPLVASGRLLFNSLIPCAAPCLDSGGRSYVLDALSGLPVEKNTSGMMSQVGMLTAPAILETSVSSGNRNPFGKAIVQRKSAVIHAGSGGAKGSLAAGQGDIEGGLASIGVPAMRFSWREILKWQELRLAAKKK</sequence>
<feature type="domain" description="PilY1 beta-propeller" evidence="7">
    <location>
        <begin position="169"/>
        <end position="310"/>
    </location>
</feature>
<comment type="similarity">
    <text evidence="2">Belongs to the PilY1 family.</text>
</comment>
<keyword evidence="5" id="KW-0106">Calcium</keyword>
<evidence type="ECO:0000256" key="5">
    <source>
        <dbReference type="ARBA" id="ARBA00022837"/>
    </source>
</evidence>
<accession>A0A3A3GHI8</accession>